<dbReference type="AlphaFoldDB" id="A0A380EH68"/>
<organism evidence="1 2">
    <name type="scientific">Staphylococcus aureus</name>
    <dbReference type="NCBI Taxonomy" id="1280"/>
    <lineage>
        <taxon>Bacteria</taxon>
        <taxon>Bacillati</taxon>
        <taxon>Bacillota</taxon>
        <taxon>Bacilli</taxon>
        <taxon>Bacillales</taxon>
        <taxon>Staphylococcaceae</taxon>
        <taxon>Staphylococcus</taxon>
    </lineage>
</organism>
<protein>
    <submittedName>
        <fullName evidence="1">NTPase</fullName>
    </submittedName>
</protein>
<proteinExistence type="predicted"/>
<name>A0A380EH68_STAAU</name>
<dbReference type="EMBL" id="UHBY01000003">
    <property type="protein sequence ID" value="SUL33279.1"/>
    <property type="molecule type" value="Genomic_DNA"/>
</dbReference>
<gene>
    <name evidence="1" type="ORF">NCTC10702_01241</name>
</gene>
<dbReference type="Proteomes" id="UP000254116">
    <property type="component" value="Unassembled WGS sequence"/>
</dbReference>
<sequence length="45" mass="5371">MKRLKETQIYAVNPLADQLQLFYQCLHGNDYLLISIGYKEQRQQV</sequence>
<evidence type="ECO:0000313" key="2">
    <source>
        <dbReference type="Proteomes" id="UP000254116"/>
    </source>
</evidence>
<accession>A0A380EH68</accession>
<evidence type="ECO:0000313" key="1">
    <source>
        <dbReference type="EMBL" id="SUL33279.1"/>
    </source>
</evidence>
<reference evidence="1 2" key="1">
    <citation type="submission" date="2018-06" db="EMBL/GenBank/DDBJ databases">
        <authorList>
            <consortium name="Pathogen Informatics"/>
            <person name="Doyle S."/>
        </authorList>
    </citation>
    <scope>NUCLEOTIDE SEQUENCE [LARGE SCALE GENOMIC DNA]</scope>
    <source>
        <strain evidence="1 2">NCTC10702</strain>
    </source>
</reference>